<feature type="chain" id="PRO_5039183466" evidence="2">
    <location>
        <begin position="27"/>
        <end position="352"/>
    </location>
</feature>
<reference evidence="4" key="1">
    <citation type="submission" date="2020-10" db="EMBL/GenBank/DDBJ databases">
        <authorList>
            <person name="Gilroy R."/>
        </authorList>
    </citation>
    <scope>NUCLEOTIDE SEQUENCE</scope>
    <source>
        <strain evidence="4">17213</strain>
    </source>
</reference>
<feature type="domain" description="BD-FAE-like" evidence="3">
    <location>
        <begin position="85"/>
        <end position="300"/>
    </location>
</feature>
<protein>
    <submittedName>
        <fullName evidence="4">Alpha/beta hydrolase</fullName>
    </submittedName>
</protein>
<dbReference type="Proteomes" id="UP000823631">
    <property type="component" value="Unassembled WGS sequence"/>
</dbReference>
<keyword evidence="2" id="KW-0732">Signal</keyword>
<dbReference type="GO" id="GO:0016787">
    <property type="term" value="F:hydrolase activity"/>
    <property type="evidence" value="ECO:0007669"/>
    <property type="project" value="UniProtKB-KW"/>
</dbReference>
<dbReference type="EMBL" id="JADINH010000005">
    <property type="protein sequence ID" value="MBO8414825.1"/>
    <property type="molecule type" value="Genomic_DNA"/>
</dbReference>
<name>A0A9D9DA78_9GAMM</name>
<dbReference type="PANTHER" id="PTHR48081">
    <property type="entry name" value="AB HYDROLASE SUPERFAMILY PROTEIN C4A8.06C"/>
    <property type="match status" value="1"/>
</dbReference>
<dbReference type="InterPro" id="IPR029058">
    <property type="entry name" value="AB_hydrolase_fold"/>
</dbReference>
<organism evidence="4 5">
    <name type="scientific">Candidatus Avisuccinivibrio stercorigallinarum</name>
    <dbReference type="NCBI Taxonomy" id="2840704"/>
    <lineage>
        <taxon>Bacteria</taxon>
        <taxon>Pseudomonadati</taxon>
        <taxon>Pseudomonadota</taxon>
        <taxon>Gammaproteobacteria</taxon>
        <taxon>Aeromonadales</taxon>
        <taxon>Succinivibrionaceae</taxon>
        <taxon>Succinivibrionaceae incertae sedis</taxon>
        <taxon>Candidatus Avisuccinivibrio</taxon>
    </lineage>
</organism>
<dbReference type="AlphaFoldDB" id="A0A9D9DA78"/>
<feature type="signal peptide" evidence="2">
    <location>
        <begin position="1"/>
        <end position="26"/>
    </location>
</feature>
<dbReference type="Gene3D" id="3.40.50.1820">
    <property type="entry name" value="alpha/beta hydrolase"/>
    <property type="match status" value="1"/>
</dbReference>
<reference evidence="4" key="2">
    <citation type="journal article" date="2021" name="PeerJ">
        <title>Extensive microbial diversity within the chicken gut microbiome revealed by metagenomics and culture.</title>
        <authorList>
            <person name="Gilroy R."/>
            <person name="Ravi A."/>
            <person name="Getino M."/>
            <person name="Pursley I."/>
            <person name="Horton D.L."/>
            <person name="Alikhan N.F."/>
            <person name="Baker D."/>
            <person name="Gharbi K."/>
            <person name="Hall N."/>
            <person name="Watson M."/>
            <person name="Adriaenssens E.M."/>
            <person name="Foster-Nyarko E."/>
            <person name="Jarju S."/>
            <person name="Secka A."/>
            <person name="Antonio M."/>
            <person name="Oren A."/>
            <person name="Chaudhuri R.R."/>
            <person name="La Ragione R."/>
            <person name="Hildebrand F."/>
            <person name="Pallen M.J."/>
        </authorList>
    </citation>
    <scope>NUCLEOTIDE SEQUENCE</scope>
    <source>
        <strain evidence="4">17213</strain>
    </source>
</reference>
<accession>A0A9D9DA78</accession>
<gene>
    <name evidence="4" type="ORF">IAB19_00380</name>
</gene>
<dbReference type="InterPro" id="IPR050300">
    <property type="entry name" value="GDXG_lipolytic_enzyme"/>
</dbReference>
<keyword evidence="1 4" id="KW-0378">Hydrolase</keyword>
<dbReference type="Pfam" id="PF20434">
    <property type="entry name" value="BD-FAE"/>
    <property type="match status" value="1"/>
</dbReference>
<evidence type="ECO:0000313" key="5">
    <source>
        <dbReference type="Proteomes" id="UP000823631"/>
    </source>
</evidence>
<evidence type="ECO:0000313" key="4">
    <source>
        <dbReference type="EMBL" id="MBO8414825.1"/>
    </source>
</evidence>
<dbReference type="InterPro" id="IPR049492">
    <property type="entry name" value="BD-FAE-like_dom"/>
</dbReference>
<comment type="caution">
    <text evidence="4">The sequence shown here is derived from an EMBL/GenBank/DDBJ whole genome shotgun (WGS) entry which is preliminary data.</text>
</comment>
<dbReference type="PANTHER" id="PTHR48081:SF13">
    <property type="entry name" value="ALPHA_BETA HYDROLASE"/>
    <property type="match status" value="1"/>
</dbReference>
<evidence type="ECO:0000256" key="1">
    <source>
        <dbReference type="ARBA" id="ARBA00022801"/>
    </source>
</evidence>
<evidence type="ECO:0000256" key="2">
    <source>
        <dbReference type="SAM" id="SignalP"/>
    </source>
</evidence>
<proteinExistence type="predicted"/>
<dbReference type="SUPFAM" id="SSF53474">
    <property type="entry name" value="alpha/beta-Hydrolases"/>
    <property type="match status" value="1"/>
</dbReference>
<evidence type="ECO:0000259" key="3">
    <source>
        <dbReference type="Pfam" id="PF20434"/>
    </source>
</evidence>
<sequence>MFKNRMLLGIGAMLAGVMLSAQGACAAEGQGGAAQTSVAAALMGYTAGAQVVKITPVQAQTDTISGIIYHQAFSLNSVRQLRMTIMVPRTTVKKPALVYLPGGGFTTAAWEKFIELRTALAREGFVVAAAEYRTVPDKFPALLEDAKAAVRYLRANAERFNIDADHIGVIGDSAGGYLSMMTACTNGERKFDVGENLEYSSEVQAAVSFYGISDLRSIGEGLGAEIEAVHHSPAVTEALLVHGPAFNTFAGADIFSDPQKADEASPLHHVDGNEPPMLLLHGAQDKLVSPLQSVKLFKALQERGEDAQYILVENAAHGDAPWYQDAVIDKVVQFCKDKLGTPGKSAASGGTL</sequence>